<dbReference type="InterPro" id="IPR045937">
    <property type="entry name" value="DUF6357"/>
</dbReference>
<dbReference type="EMBL" id="JACHMY010000001">
    <property type="protein sequence ID" value="MBB5837458.1"/>
    <property type="molecule type" value="Genomic_DNA"/>
</dbReference>
<evidence type="ECO:0008006" key="3">
    <source>
        <dbReference type="Google" id="ProtNLM"/>
    </source>
</evidence>
<dbReference type="RefSeq" id="WP_184797498.1">
    <property type="nucleotide sequence ID" value="NZ_JACHMY010000001.1"/>
</dbReference>
<protein>
    <recommendedName>
        <fullName evidence="3">CchlT</fullName>
    </recommendedName>
</protein>
<accession>A0A7W9J8G1</accession>
<comment type="caution">
    <text evidence="1">The sequence shown here is derived from an EMBL/GenBank/DDBJ whole genome shotgun (WGS) entry which is preliminary data.</text>
</comment>
<dbReference type="Pfam" id="PF19884">
    <property type="entry name" value="DUF6357"/>
    <property type="match status" value="1"/>
</dbReference>
<name>A0A7W9J8G1_9ACTN</name>
<keyword evidence="2" id="KW-1185">Reference proteome</keyword>
<dbReference type="Proteomes" id="UP000549971">
    <property type="component" value="Unassembled WGS sequence"/>
</dbReference>
<sequence length="404" mass="44550">MRDVVFARDGWIPKVVRDDGVLRIELGAGADANHDPRTFTFPIEDAHLAVIEDDLRRHLLLWSAILPLCDAAGTRGLLDEDAAVALLDPILFGAPADLEALFRRIRWDRSRLVAHGADLDLLDRGQVWAAMGAATSSADWPRVQEHDADRRRTERGVTLAPLDAAILKFTGRYLHGATIPQRRPEAVDPALLPGVLRVIATAERACAGLRINRDPRRGGRATDKRDWDRMAAAVDAAVRRTHPELVEDAVATVKFLLCSEAASRARSLPIEDDGGVAERPLIFTDDKDGEVTWLPGGPRTATAEFWEFVSERSAANNEVFTIEDEELGEGLQLHFYADSSARITTLSGGGHRVEYSLVDGLEGYRTMVRAFVTGGYTALDGHGPWLTSVIDFEQARRQRNADKR</sequence>
<gene>
    <name evidence="1" type="ORF">HDA39_004192</name>
</gene>
<organism evidence="1 2">
    <name type="scientific">Kribbella italica</name>
    <dbReference type="NCBI Taxonomy" id="1540520"/>
    <lineage>
        <taxon>Bacteria</taxon>
        <taxon>Bacillati</taxon>
        <taxon>Actinomycetota</taxon>
        <taxon>Actinomycetes</taxon>
        <taxon>Propionibacteriales</taxon>
        <taxon>Kribbellaceae</taxon>
        <taxon>Kribbella</taxon>
    </lineage>
</organism>
<dbReference type="AlphaFoldDB" id="A0A7W9J8G1"/>
<proteinExistence type="predicted"/>
<evidence type="ECO:0000313" key="1">
    <source>
        <dbReference type="EMBL" id="MBB5837458.1"/>
    </source>
</evidence>
<reference evidence="1 2" key="1">
    <citation type="submission" date="2020-08" db="EMBL/GenBank/DDBJ databases">
        <title>Sequencing the genomes of 1000 actinobacteria strains.</title>
        <authorList>
            <person name="Klenk H.-P."/>
        </authorList>
    </citation>
    <scope>NUCLEOTIDE SEQUENCE [LARGE SCALE GENOMIC DNA]</scope>
    <source>
        <strain evidence="1 2">DSM 28967</strain>
    </source>
</reference>
<evidence type="ECO:0000313" key="2">
    <source>
        <dbReference type="Proteomes" id="UP000549971"/>
    </source>
</evidence>